<protein>
    <recommendedName>
        <fullName evidence="4">Multipass membrane protein</fullName>
    </recommendedName>
</protein>
<evidence type="ECO:0000256" key="1">
    <source>
        <dbReference type="SAM" id="Phobius"/>
    </source>
</evidence>
<keyword evidence="1" id="KW-0812">Transmembrane</keyword>
<feature type="transmembrane region" description="Helical" evidence="1">
    <location>
        <begin position="7"/>
        <end position="26"/>
    </location>
</feature>
<dbReference type="AlphaFoldDB" id="A0A557STR2"/>
<feature type="transmembrane region" description="Helical" evidence="1">
    <location>
        <begin position="38"/>
        <end position="59"/>
    </location>
</feature>
<reference evidence="2 3" key="1">
    <citation type="journal article" date="2019" name="Front. Microbiol.">
        <title>Ammonia Oxidation by the Arctic Terrestrial Thaumarchaeote Candidatus Nitrosocosmicus arcticus Is Stimulated by Increasing Temperatures.</title>
        <authorList>
            <person name="Alves R.J.E."/>
            <person name="Kerou M."/>
            <person name="Zappe A."/>
            <person name="Bittner R."/>
            <person name="Abby S.S."/>
            <person name="Schmidt H.A."/>
            <person name="Pfeifer K."/>
            <person name="Schleper C."/>
        </authorList>
    </citation>
    <scope>NUCLEOTIDE SEQUENCE [LARGE SCALE GENOMIC DNA]</scope>
    <source>
        <strain evidence="2 3">Kfb</strain>
    </source>
</reference>
<proteinExistence type="predicted"/>
<evidence type="ECO:0000313" key="3">
    <source>
        <dbReference type="Proteomes" id="UP000315289"/>
    </source>
</evidence>
<dbReference type="OrthoDB" id="11946at2157"/>
<keyword evidence="3" id="KW-1185">Reference proteome</keyword>
<dbReference type="RefSeq" id="WP_144732322.1">
    <property type="nucleotide sequence ID" value="NZ_ML675586.1"/>
</dbReference>
<keyword evidence="1" id="KW-0472">Membrane</keyword>
<feature type="transmembrane region" description="Helical" evidence="1">
    <location>
        <begin position="71"/>
        <end position="92"/>
    </location>
</feature>
<keyword evidence="1" id="KW-1133">Transmembrane helix</keyword>
<evidence type="ECO:0000313" key="2">
    <source>
        <dbReference type="EMBL" id="TVP39996.1"/>
    </source>
</evidence>
<sequence length="115" mass="12597">MDINSKDLLMINSTIIGGFLILLTISSFSPAEFPNRSLFVTIAVVIVIIFSVACFNYLNDNDKRGIVFSKLGFILIILFMTFIGLVNVINIIDPTIWSEIPGAAKIATNNGTLNN</sequence>
<accession>A0A557STR2</accession>
<name>A0A557STR2_9ARCH</name>
<evidence type="ECO:0008006" key="4">
    <source>
        <dbReference type="Google" id="ProtNLM"/>
    </source>
</evidence>
<dbReference type="EMBL" id="VOAH01000010">
    <property type="protein sequence ID" value="TVP39996.1"/>
    <property type="molecule type" value="Genomic_DNA"/>
</dbReference>
<gene>
    <name evidence="2" type="ORF">NARC_100058</name>
</gene>
<comment type="caution">
    <text evidence="2">The sequence shown here is derived from an EMBL/GenBank/DDBJ whole genome shotgun (WGS) entry which is preliminary data.</text>
</comment>
<dbReference type="Proteomes" id="UP000315289">
    <property type="component" value="Unassembled WGS sequence"/>
</dbReference>
<organism evidence="2 3">
    <name type="scientific">Candidatus Nitrosocosmicus arcticus</name>
    <dbReference type="NCBI Taxonomy" id="2035267"/>
    <lineage>
        <taxon>Archaea</taxon>
        <taxon>Nitrososphaerota</taxon>
        <taxon>Nitrososphaeria</taxon>
        <taxon>Nitrososphaerales</taxon>
        <taxon>Nitrososphaeraceae</taxon>
        <taxon>Candidatus Nitrosocosmicus</taxon>
    </lineage>
</organism>